<dbReference type="EMBL" id="JAEAOA010001847">
    <property type="protein sequence ID" value="KAK3581996.1"/>
    <property type="molecule type" value="Genomic_DNA"/>
</dbReference>
<evidence type="ECO:0000259" key="1">
    <source>
        <dbReference type="Pfam" id="PF00651"/>
    </source>
</evidence>
<feature type="domain" description="BTB" evidence="1">
    <location>
        <begin position="53"/>
        <end position="113"/>
    </location>
</feature>
<dbReference type="Gene3D" id="3.30.710.10">
    <property type="entry name" value="Potassium Channel Kv1.1, Chain A"/>
    <property type="match status" value="1"/>
</dbReference>
<evidence type="ECO:0000313" key="3">
    <source>
        <dbReference type="Proteomes" id="UP001195483"/>
    </source>
</evidence>
<accession>A0AAE0RYL6</accession>
<dbReference type="Pfam" id="PF00651">
    <property type="entry name" value="BTB"/>
    <property type="match status" value="1"/>
</dbReference>
<comment type="caution">
    <text evidence="2">The sequence shown here is derived from an EMBL/GenBank/DDBJ whole genome shotgun (WGS) entry which is preliminary data.</text>
</comment>
<reference evidence="2" key="2">
    <citation type="journal article" date="2021" name="Genome Biol. Evol.">
        <title>Developing a high-quality reference genome for a parasitic bivalve with doubly uniparental inheritance (Bivalvia: Unionida).</title>
        <authorList>
            <person name="Smith C.H."/>
        </authorList>
    </citation>
    <scope>NUCLEOTIDE SEQUENCE</scope>
    <source>
        <strain evidence="2">CHS0354</strain>
        <tissue evidence="2">Mantle</tissue>
    </source>
</reference>
<reference evidence="2" key="1">
    <citation type="journal article" date="2021" name="Genome Biol. Evol.">
        <title>A High-Quality Reference Genome for a Parasitic Bivalve with Doubly Uniparental Inheritance (Bivalvia: Unionida).</title>
        <authorList>
            <person name="Smith C.H."/>
        </authorList>
    </citation>
    <scope>NUCLEOTIDE SEQUENCE</scope>
    <source>
        <strain evidence="2">CHS0354</strain>
    </source>
</reference>
<proteinExistence type="predicted"/>
<organism evidence="2 3">
    <name type="scientific">Potamilus streckersoni</name>
    <dbReference type="NCBI Taxonomy" id="2493646"/>
    <lineage>
        <taxon>Eukaryota</taxon>
        <taxon>Metazoa</taxon>
        <taxon>Spiralia</taxon>
        <taxon>Lophotrochozoa</taxon>
        <taxon>Mollusca</taxon>
        <taxon>Bivalvia</taxon>
        <taxon>Autobranchia</taxon>
        <taxon>Heteroconchia</taxon>
        <taxon>Palaeoheterodonta</taxon>
        <taxon>Unionida</taxon>
        <taxon>Unionoidea</taxon>
        <taxon>Unionidae</taxon>
        <taxon>Ambleminae</taxon>
        <taxon>Lampsilini</taxon>
        <taxon>Potamilus</taxon>
    </lineage>
</organism>
<reference evidence="2" key="3">
    <citation type="submission" date="2023-05" db="EMBL/GenBank/DDBJ databases">
        <authorList>
            <person name="Smith C.H."/>
        </authorList>
    </citation>
    <scope>NUCLEOTIDE SEQUENCE</scope>
    <source>
        <strain evidence="2">CHS0354</strain>
        <tissue evidence="2">Mantle</tissue>
    </source>
</reference>
<dbReference type="AlphaFoldDB" id="A0AAE0RYL6"/>
<evidence type="ECO:0000313" key="2">
    <source>
        <dbReference type="EMBL" id="KAK3581996.1"/>
    </source>
</evidence>
<protein>
    <recommendedName>
        <fullName evidence="1">BTB domain-containing protein</fullName>
    </recommendedName>
</protein>
<name>A0AAE0RYL6_9BIVA</name>
<keyword evidence="3" id="KW-1185">Reference proteome</keyword>
<dbReference type="SUPFAM" id="SSF54695">
    <property type="entry name" value="POZ domain"/>
    <property type="match status" value="1"/>
</dbReference>
<sequence>MEDSWFHGLVVKIKCPSFDFRPFYSLILNHLKNASANRTSKKSTPRKNTKCSRKCQQFEIPIRTYDIDVFRRLIQFVHSGSVSITMETVVGILCGAVQFGFKDLEKACLEMVQRGISRGFTEILINTAKVYSQHKSASELLSKFRGEGYDIANR</sequence>
<dbReference type="InterPro" id="IPR011333">
    <property type="entry name" value="SKP1/BTB/POZ_sf"/>
</dbReference>
<gene>
    <name evidence="2" type="ORF">CHS0354_030948</name>
</gene>
<dbReference type="InterPro" id="IPR000210">
    <property type="entry name" value="BTB/POZ_dom"/>
</dbReference>
<dbReference type="Proteomes" id="UP001195483">
    <property type="component" value="Unassembled WGS sequence"/>
</dbReference>